<reference evidence="1" key="1">
    <citation type="journal article" date="2021" name="PeerJ">
        <title>Extensive microbial diversity within the chicken gut microbiome revealed by metagenomics and culture.</title>
        <authorList>
            <person name="Gilroy R."/>
            <person name="Ravi A."/>
            <person name="Getino M."/>
            <person name="Pursley I."/>
            <person name="Horton D.L."/>
            <person name="Alikhan N.F."/>
            <person name="Baker D."/>
            <person name="Gharbi K."/>
            <person name="Hall N."/>
            <person name="Watson M."/>
            <person name="Adriaenssens E.M."/>
            <person name="Foster-Nyarko E."/>
            <person name="Jarju S."/>
            <person name="Secka A."/>
            <person name="Antonio M."/>
            <person name="Oren A."/>
            <person name="Chaudhuri R.R."/>
            <person name="La Ragione R."/>
            <person name="Hildebrand F."/>
            <person name="Pallen M.J."/>
        </authorList>
    </citation>
    <scope>NUCLEOTIDE SEQUENCE</scope>
    <source>
        <strain evidence="1">ChiSxjej5B17-1746</strain>
    </source>
</reference>
<reference evidence="1" key="2">
    <citation type="submission" date="2021-04" db="EMBL/GenBank/DDBJ databases">
        <authorList>
            <person name="Gilroy R."/>
        </authorList>
    </citation>
    <scope>NUCLEOTIDE SEQUENCE</scope>
    <source>
        <strain evidence="1">ChiSxjej5B17-1746</strain>
    </source>
</reference>
<evidence type="ECO:0000313" key="1">
    <source>
        <dbReference type="EMBL" id="HIW78823.1"/>
    </source>
</evidence>
<dbReference type="AlphaFoldDB" id="A0A9D1U974"/>
<organism evidence="1 2">
    <name type="scientific">Candidatus Bilophila faecipullorum</name>
    <dbReference type="NCBI Taxonomy" id="2838482"/>
    <lineage>
        <taxon>Bacteria</taxon>
        <taxon>Pseudomonadati</taxon>
        <taxon>Thermodesulfobacteriota</taxon>
        <taxon>Desulfovibrionia</taxon>
        <taxon>Desulfovibrionales</taxon>
        <taxon>Desulfovibrionaceae</taxon>
        <taxon>Bilophila</taxon>
    </lineage>
</organism>
<keyword evidence="1" id="KW-0396">Initiation factor</keyword>
<keyword evidence="1" id="KW-0648">Protein biosynthesis</keyword>
<comment type="caution">
    <text evidence="1">The sequence shown here is derived from an EMBL/GenBank/DDBJ whole genome shotgun (WGS) entry which is preliminary data.</text>
</comment>
<sequence>MSQEHLKEAEKALAQVEAHVETLTPQTEARHTAERIRDNLSACIAMGKCNPKAAEILLPNVLHAAHDYLAALGKK</sequence>
<accession>A0A9D1U974</accession>
<dbReference type="GO" id="GO:0003743">
    <property type="term" value="F:translation initiation factor activity"/>
    <property type="evidence" value="ECO:0007669"/>
    <property type="project" value="UniProtKB-KW"/>
</dbReference>
<protein>
    <submittedName>
        <fullName evidence="1">Translation initiation factor IF-2</fullName>
    </submittedName>
</protein>
<gene>
    <name evidence="1" type="ORF">H9874_06730</name>
</gene>
<proteinExistence type="predicted"/>
<name>A0A9D1U974_9BACT</name>
<evidence type="ECO:0000313" key="2">
    <source>
        <dbReference type="Proteomes" id="UP000824264"/>
    </source>
</evidence>
<dbReference type="EMBL" id="DXGI01000249">
    <property type="protein sequence ID" value="HIW78823.1"/>
    <property type="molecule type" value="Genomic_DNA"/>
</dbReference>
<dbReference type="Proteomes" id="UP000824264">
    <property type="component" value="Unassembled WGS sequence"/>
</dbReference>